<keyword evidence="7 11" id="KW-0067">ATP-binding</keyword>
<organism evidence="11 12">
    <name type="scientific">Listeria monocytogenes</name>
    <dbReference type="NCBI Taxonomy" id="1639"/>
    <lineage>
        <taxon>Bacteria</taxon>
        <taxon>Bacillati</taxon>
        <taxon>Bacillota</taxon>
        <taxon>Bacilli</taxon>
        <taxon>Bacillales</taxon>
        <taxon>Listeriaceae</taxon>
        <taxon>Listeria</taxon>
    </lineage>
</organism>
<comment type="subcellular location">
    <subcellularLocation>
        <location evidence="1">Cell membrane</location>
        <topology evidence="1">Peripheral membrane protein</topology>
    </subcellularLocation>
</comment>
<evidence type="ECO:0000256" key="6">
    <source>
        <dbReference type="ARBA" id="ARBA00022741"/>
    </source>
</evidence>
<keyword evidence="3" id="KW-0813">Transport</keyword>
<evidence type="ECO:0000256" key="4">
    <source>
        <dbReference type="ARBA" id="ARBA00022475"/>
    </source>
</evidence>
<dbReference type="GO" id="GO:0016887">
    <property type="term" value="F:ATP hydrolysis activity"/>
    <property type="evidence" value="ECO:0007669"/>
    <property type="project" value="InterPro"/>
</dbReference>
<gene>
    <name evidence="11" type="ORF">AB917_14780</name>
</gene>
<dbReference type="Gene3D" id="3.40.50.300">
    <property type="entry name" value="P-loop containing nucleotide triphosphate hydrolases"/>
    <property type="match status" value="1"/>
</dbReference>
<dbReference type="Proteomes" id="UP000548278">
    <property type="component" value="Unassembled WGS sequence"/>
</dbReference>
<keyword evidence="4" id="KW-1003">Cell membrane</keyword>
<dbReference type="InterPro" id="IPR027417">
    <property type="entry name" value="P-loop_NTPase"/>
</dbReference>
<feature type="domain" description="ABC transporter" evidence="10">
    <location>
        <begin position="2"/>
        <end position="231"/>
    </location>
</feature>
<evidence type="ECO:0000256" key="9">
    <source>
        <dbReference type="ARBA" id="ARBA00023136"/>
    </source>
</evidence>
<dbReference type="EMBL" id="AABDGJ010000016">
    <property type="protein sequence ID" value="EAG6991853.1"/>
    <property type="molecule type" value="Genomic_DNA"/>
</dbReference>
<dbReference type="SUPFAM" id="SSF52540">
    <property type="entry name" value="P-loop containing nucleoside triphosphate hydrolases"/>
    <property type="match status" value="1"/>
</dbReference>
<keyword evidence="8" id="KW-1278">Translocase</keyword>
<dbReference type="InterPro" id="IPR003593">
    <property type="entry name" value="AAA+_ATPase"/>
</dbReference>
<comment type="caution">
    <text evidence="11">The sequence shown here is derived from an EMBL/GenBank/DDBJ whole genome shotgun (WGS) entry which is preliminary data.</text>
</comment>
<dbReference type="InterPro" id="IPR017871">
    <property type="entry name" value="ABC_transporter-like_CS"/>
</dbReference>
<dbReference type="GO" id="GO:0005524">
    <property type="term" value="F:ATP binding"/>
    <property type="evidence" value="ECO:0007669"/>
    <property type="project" value="UniProtKB-KW"/>
</dbReference>
<dbReference type="InterPro" id="IPR050388">
    <property type="entry name" value="ABC_Ni/Peptide_Import"/>
</dbReference>
<dbReference type="PANTHER" id="PTHR43297">
    <property type="entry name" value="OLIGOPEPTIDE TRANSPORT ATP-BINDING PROTEIN APPD"/>
    <property type="match status" value="1"/>
</dbReference>
<dbReference type="GO" id="GO:0005886">
    <property type="term" value="C:plasma membrane"/>
    <property type="evidence" value="ECO:0007669"/>
    <property type="project" value="UniProtKB-SubCell"/>
</dbReference>
<evidence type="ECO:0000256" key="7">
    <source>
        <dbReference type="ARBA" id="ARBA00022840"/>
    </source>
</evidence>
<evidence type="ECO:0000259" key="10">
    <source>
        <dbReference type="PROSITE" id="PS50893"/>
    </source>
</evidence>
<keyword evidence="9" id="KW-0472">Membrane</keyword>
<dbReference type="InterPro" id="IPR003439">
    <property type="entry name" value="ABC_transporter-like_ATP-bd"/>
</dbReference>
<dbReference type="PROSITE" id="PS50893">
    <property type="entry name" value="ABC_TRANSPORTER_2"/>
    <property type="match status" value="1"/>
</dbReference>
<sequence>MINLTDVSIFVNDDKLINSLSLSITQGEYFCLIGESGGGKTLLGKAILDVLPKKFRIDGCIDCQRDQMEIILQDPIGSMQSNVRIDYQFHHLLKSKGMKNKLKRKKVIAQAMQSVGFESSEEIPLKKPFQLSGGMCQKVAIAMALVAKPRIIIADEPTSALDEQNQEIILQLLDDIYKKNRITIFFITHDLLIAQRYSTHLGVMYEGQLIEYGPTEKILSHPKELYTKELIRIFE</sequence>
<name>A0A9P1ZZS6_LISMN</name>
<dbReference type="PROSITE" id="PS00211">
    <property type="entry name" value="ABC_TRANSPORTER_1"/>
    <property type="match status" value="1"/>
</dbReference>
<accession>A0A9P1ZZS6</accession>
<dbReference type="Pfam" id="PF00005">
    <property type="entry name" value="ABC_tran"/>
    <property type="match status" value="1"/>
</dbReference>
<reference evidence="11 12" key="1">
    <citation type="submission" date="2019-04" db="EMBL/GenBank/DDBJ databases">
        <authorList>
            <consortium name="GenomeTrakr network: Whole genome sequencing for foodborne pathogen traceback"/>
        </authorList>
    </citation>
    <scope>NUCLEOTIDE SEQUENCE [LARGE SCALE GENOMIC DNA]</scope>
    <source>
        <strain evidence="11 12">CFSAN004300</strain>
    </source>
</reference>
<dbReference type="SMART" id="SM00382">
    <property type="entry name" value="AAA"/>
    <property type="match status" value="1"/>
</dbReference>
<evidence type="ECO:0000256" key="1">
    <source>
        <dbReference type="ARBA" id="ARBA00004202"/>
    </source>
</evidence>
<evidence type="ECO:0000313" key="11">
    <source>
        <dbReference type="EMBL" id="EAG6991853.1"/>
    </source>
</evidence>
<evidence type="ECO:0000313" key="12">
    <source>
        <dbReference type="Proteomes" id="UP000548278"/>
    </source>
</evidence>
<proteinExistence type="inferred from homology"/>
<dbReference type="RefSeq" id="WP_046670895.1">
    <property type="nucleotide sequence ID" value="NZ_CP168867.1"/>
</dbReference>
<dbReference type="PANTHER" id="PTHR43297:SF14">
    <property type="entry name" value="ATPASE AAA-TYPE CORE DOMAIN-CONTAINING PROTEIN"/>
    <property type="match status" value="1"/>
</dbReference>
<evidence type="ECO:0000256" key="2">
    <source>
        <dbReference type="ARBA" id="ARBA00005417"/>
    </source>
</evidence>
<keyword evidence="5" id="KW-0997">Cell inner membrane</keyword>
<evidence type="ECO:0000256" key="5">
    <source>
        <dbReference type="ARBA" id="ARBA00022519"/>
    </source>
</evidence>
<evidence type="ECO:0000256" key="3">
    <source>
        <dbReference type="ARBA" id="ARBA00022448"/>
    </source>
</evidence>
<evidence type="ECO:0000256" key="8">
    <source>
        <dbReference type="ARBA" id="ARBA00022967"/>
    </source>
</evidence>
<dbReference type="AlphaFoldDB" id="A0A9P1ZZS6"/>
<protein>
    <submittedName>
        <fullName evidence="11">ABC transporter ATP-binding protein</fullName>
    </submittedName>
</protein>
<comment type="similarity">
    <text evidence="2">Belongs to the ABC transporter superfamily.</text>
</comment>
<keyword evidence="6" id="KW-0547">Nucleotide-binding</keyword>